<comment type="caution">
    <text evidence="1">The sequence shown here is derived from an EMBL/GenBank/DDBJ whole genome shotgun (WGS) entry which is preliminary data.</text>
</comment>
<sequence length="19" mass="2301">MTLESDTLRIIEIMNPFNY</sequence>
<accession>A0A7J9HHK7</accession>
<reference evidence="1 2" key="1">
    <citation type="journal article" date="2019" name="Genome Biol. Evol.">
        <title>Insights into the evolution of the New World diploid cottons (Gossypium, subgenus Houzingenia) based on genome sequencing.</title>
        <authorList>
            <person name="Grover C.E."/>
            <person name="Arick M.A. 2nd"/>
            <person name="Thrash A."/>
            <person name="Conover J.L."/>
            <person name="Sanders W.S."/>
            <person name="Peterson D.G."/>
            <person name="Frelichowski J.E."/>
            <person name="Scheffler J.A."/>
            <person name="Scheffler B.E."/>
            <person name="Wendel J.F."/>
        </authorList>
    </citation>
    <scope>NUCLEOTIDE SEQUENCE [LARGE SCALE GENOMIC DNA]</scope>
    <source>
        <strain evidence="1">0</strain>
        <tissue evidence="1">Leaf</tissue>
    </source>
</reference>
<dbReference type="EMBL" id="JABFAD010000009">
    <property type="protein sequence ID" value="MBA0809319.1"/>
    <property type="molecule type" value="Genomic_DNA"/>
</dbReference>
<protein>
    <submittedName>
        <fullName evidence="1">Uncharacterized protein</fullName>
    </submittedName>
</protein>
<evidence type="ECO:0000313" key="2">
    <source>
        <dbReference type="Proteomes" id="UP000593560"/>
    </source>
</evidence>
<name>A0A7J9HHK7_9ROSI</name>
<gene>
    <name evidence="1" type="ORF">Gohar_024984</name>
</gene>
<organism evidence="1 2">
    <name type="scientific">Gossypium harknessii</name>
    <dbReference type="NCBI Taxonomy" id="34285"/>
    <lineage>
        <taxon>Eukaryota</taxon>
        <taxon>Viridiplantae</taxon>
        <taxon>Streptophyta</taxon>
        <taxon>Embryophyta</taxon>
        <taxon>Tracheophyta</taxon>
        <taxon>Spermatophyta</taxon>
        <taxon>Magnoliopsida</taxon>
        <taxon>eudicotyledons</taxon>
        <taxon>Gunneridae</taxon>
        <taxon>Pentapetalae</taxon>
        <taxon>rosids</taxon>
        <taxon>malvids</taxon>
        <taxon>Malvales</taxon>
        <taxon>Malvaceae</taxon>
        <taxon>Malvoideae</taxon>
        <taxon>Gossypium</taxon>
    </lineage>
</organism>
<dbReference type="Proteomes" id="UP000593560">
    <property type="component" value="Unassembled WGS sequence"/>
</dbReference>
<proteinExistence type="predicted"/>
<evidence type="ECO:0000313" key="1">
    <source>
        <dbReference type="EMBL" id="MBA0809319.1"/>
    </source>
</evidence>
<keyword evidence="2" id="KW-1185">Reference proteome</keyword>
<dbReference type="AlphaFoldDB" id="A0A7J9HHK7"/>